<proteinExistence type="predicted"/>
<keyword evidence="7" id="KW-0460">Magnesium</keyword>
<evidence type="ECO:0000256" key="2">
    <source>
        <dbReference type="ARBA" id="ARBA00005135"/>
    </source>
</evidence>
<dbReference type="InterPro" id="IPR023214">
    <property type="entry name" value="HAD_sf"/>
</dbReference>
<dbReference type="GO" id="GO:0000287">
    <property type="term" value="F:magnesium ion binding"/>
    <property type="evidence" value="ECO:0007669"/>
    <property type="project" value="TreeGrafter"/>
</dbReference>
<dbReference type="InterPro" id="IPR036412">
    <property type="entry name" value="HAD-like_sf"/>
</dbReference>
<dbReference type="EC" id="3.1.3.3" evidence="3"/>
<evidence type="ECO:0000256" key="6">
    <source>
        <dbReference type="ARBA" id="ARBA00022801"/>
    </source>
</evidence>
<dbReference type="Gene3D" id="3.40.50.1000">
    <property type="entry name" value="HAD superfamily/HAD-like"/>
    <property type="match status" value="1"/>
</dbReference>
<dbReference type="GO" id="GO:0036424">
    <property type="term" value="F:L-phosphoserine phosphatase activity"/>
    <property type="evidence" value="ECO:0007669"/>
    <property type="project" value="TreeGrafter"/>
</dbReference>
<accession>A0A5B8XSH5</accession>
<dbReference type="Pfam" id="PF12710">
    <property type="entry name" value="HAD"/>
    <property type="match status" value="1"/>
</dbReference>
<keyword evidence="8" id="KW-0718">Serine biosynthesis</keyword>
<evidence type="ECO:0000256" key="3">
    <source>
        <dbReference type="ARBA" id="ARBA00012640"/>
    </source>
</evidence>
<sequence length="319" mass="36573">MAESMSSMENVFEQLNALGFEQVSQALAEVITRPRKEREVAVFDFDNTCIVNDIGEIFSYHLVDGISYRYDLDSFWDLIDARDGRDDLRRMVEAIQCSSDPFEHPLYDSYRSEMNAIYTRRLEREGKRDCYAWAVRLHVGLGEDAMVELSNRAIDAELAKPLERQTFLTSRGEEIAVERGIRMIHAIRELFRLLDANGIEVWICSATNIWTVREFAARYGVPRDRVIGNRVRVVDGVLTDEIIEPVMFKEGKRAAIEREIGVRPTIVGGDSDTDFGMLEFAEFPLFLDTGTDSAYIEHATRNNWNVVTRHKLKVEESDG</sequence>
<dbReference type="GO" id="GO:0006564">
    <property type="term" value="P:L-serine biosynthetic process"/>
    <property type="evidence" value="ECO:0007669"/>
    <property type="project" value="UniProtKB-KW"/>
</dbReference>
<dbReference type="SUPFAM" id="SSF56784">
    <property type="entry name" value="HAD-like"/>
    <property type="match status" value="1"/>
</dbReference>
<evidence type="ECO:0000256" key="10">
    <source>
        <dbReference type="ARBA" id="ARBA00048523"/>
    </source>
</evidence>
<dbReference type="GO" id="GO:0005737">
    <property type="term" value="C:cytoplasm"/>
    <property type="evidence" value="ECO:0007669"/>
    <property type="project" value="TreeGrafter"/>
</dbReference>
<organism evidence="11 12">
    <name type="scientific">Microvenator marinus</name>
    <dbReference type="NCBI Taxonomy" id="2600177"/>
    <lineage>
        <taxon>Bacteria</taxon>
        <taxon>Deltaproteobacteria</taxon>
        <taxon>Bradymonadales</taxon>
        <taxon>Microvenatoraceae</taxon>
        <taxon>Microvenator</taxon>
    </lineage>
</organism>
<comment type="pathway">
    <text evidence="2">Amino-acid biosynthesis; L-serine biosynthesis; L-serine from 3-phospho-D-glycerate: step 3/3.</text>
</comment>
<evidence type="ECO:0000256" key="5">
    <source>
        <dbReference type="ARBA" id="ARBA00022723"/>
    </source>
</evidence>
<keyword evidence="6" id="KW-0378">Hydrolase</keyword>
<evidence type="ECO:0000256" key="7">
    <source>
        <dbReference type="ARBA" id="ARBA00022842"/>
    </source>
</evidence>
<dbReference type="AlphaFoldDB" id="A0A5B8XSH5"/>
<comment type="catalytic activity">
    <reaction evidence="9">
        <text>O-phospho-L-serine + H2O = L-serine + phosphate</text>
        <dbReference type="Rhea" id="RHEA:21208"/>
        <dbReference type="ChEBI" id="CHEBI:15377"/>
        <dbReference type="ChEBI" id="CHEBI:33384"/>
        <dbReference type="ChEBI" id="CHEBI:43474"/>
        <dbReference type="ChEBI" id="CHEBI:57524"/>
        <dbReference type="EC" id="3.1.3.3"/>
    </reaction>
</comment>
<dbReference type="PANTHER" id="PTHR43344">
    <property type="entry name" value="PHOSPHOSERINE PHOSPHATASE"/>
    <property type="match status" value="1"/>
</dbReference>
<dbReference type="NCBIfam" id="TIGR01488">
    <property type="entry name" value="HAD-SF-IB"/>
    <property type="match status" value="1"/>
</dbReference>
<dbReference type="KEGG" id="bbae:FRD01_07005"/>
<comment type="catalytic activity">
    <reaction evidence="10">
        <text>O-phospho-D-serine + H2O = D-serine + phosphate</text>
        <dbReference type="Rhea" id="RHEA:24873"/>
        <dbReference type="ChEBI" id="CHEBI:15377"/>
        <dbReference type="ChEBI" id="CHEBI:35247"/>
        <dbReference type="ChEBI" id="CHEBI:43474"/>
        <dbReference type="ChEBI" id="CHEBI:58680"/>
        <dbReference type="EC" id="3.1.3.3"/>
    </reaction>
</comment>
<evidence type="ECO:0000313" key="11">
    <source>
        <dbReference type="EMBL" id="QED26993.1"/>
    </source>
</evidence>
<keyword evidence="5" id="KW-0479">Metal-binding</keyword>
<dbReference type="EMBL" id="CP042467">
    <property type="protein sequence ID" value="QED26993.1"/>
    <property type="molecule type" value="Genomic_DNA"/>
</dbReference>
<dbReference type="PANTHER" id="PTHR43344:SF2">
    <property type="entry name" value="PHOSPHOSERINE PHOSPHATASE"/>
    <property type="match status" value="1"/>
</dbReference>
<dbReference type="OrthoDB" id="9799365at2"/>
<keyword evidence="12" id="KW-1185">Reference proteome</keyword>
<protein>
    <recommendedName>
        <fullName evidence="3">phosphoserine phosphatase</fullName>
        <ecNumber evidence="3">3.1.3.3</ecNumber>
    </recommendedName>
</protein>
<keyword evidence="4" id="KW-0028">Amino-acid biosynthesis</keyword>
<evidence type="ECO:0000256" key="8">
    <source>
        <dbReference type="ARBA" id="ARBA00023299"/>
    </source>
</evidence>
<evidence type="ECO:0000256" key="9">
    <source>
        <dbReference type="ARBA" id="ARBA00048138"/>
    </source>
</evidence>
<dbReference type="InterPro" id="IPR050582">
    <property type="entry name" value="HAD-like_SerB"/>
</dbReference>
<reference evidence="11 12" key="1">
    <citation type="submission" date="2019-08" db="EMBL/GenBank/DDBJ databases">
        <authorList>
            <person name="Liang Q."/>
        </authorList>
    </citation>
    <scope>NUCLEOTIDE SEQUENCE [LARGE SCALE GENOMIC DNA]</scope>
    <source>
        <strain evidence="11 12">V1718</strain>
    </source>
</reference>
<evidence type="ECO:0000256" key="1">
    <source>
        <dbReference type="ARBA" id="ARBA00001946"/>
    </source>
</evidence>
<gene>
    <name evidence="11" type="ORF">FRD01_07005</name>
</gene>
<name>A0A5B8XSH5_9DELT</name>
<evidence type="ECO:0000313" key="12">
    <source>
        <dbReference type="Proteomes" id="UP000321595"/>
    </source>
</evidence>
<comment type="cofactor">
    <cofactor evidence="1">
        <name>Mg(2+)</name>
        <dbReference type="ChEBI" id="CHEBI:18420"/>
    </cofactor>
</comment>
<evidence type="ECO:0000256" key="4">
    <source>
        <dbReference type="ARBA" id="ARBA00022605"/>
    </source>
</evidence>
<dbReference type="Proteomes" id="UP000321595">
    <property type="component" value="Chromosome"/>
</dbReference>